<feature type="domain" description="Flagellin N-terminal" evidence="5">
    <location>
        <begin position="4"/>
        <end position="141"/>
    </location>
</feature>
<dbReference type="InterPro" id="IPR046358">
    <property type="entry name" value="Flagellin_C"/>
</dbReference>
<keyword evidence="4" id="KW-0964">Secreted</keyword>
<dbReference type="Pfam" id="PF00669">
    <property type="entry name" value="Flagellin_N"/>
    <property type="match status" value="1"/>
</dbReference>
<dbReference type="Pfam" id="PF00700">
    <property type="entry name" value="Flagellin_C"/>
    <property type="match status" value="1"/>
</dbReference>
<dbReference type="Gene3D" id="6.10.10.10">
    <property type="entry name" value="Flagellar export chaperone, C-terminal domain"/>
    <property type="match status" value="1"/>
</dbReference>
<dbReference type="SUPFAM" id="SSF64518">
    <property type="entry name" value="Phase 1 flagellin"/>
    <property type="match status" value="1"/>
</dbReference>
<dbReference type="PRINTS" id="PR00207">
    <property type="entry name" value="FLAGELLIN"/>
</dbReference>
<evidence type="ECO:0000313" key="7">
    <source>
        <dbReference type="EMBL" id="CEI81039.1"/>
    </source>
</evidence>
<comment type="subcellular location">
    <subcellularLocation>
        <location evidence="4">Secreted</location>
    </subcellularLocation>
    <subcellularLocation>
        <location evidence="4">Bacterial flagellum</location>
    </subcellularLocation>
</comment>
<name>A0A0A1MMI2_9BACI</name>
<keyword evidence="7" id="KW-0969">Cilium</keyword>
<dbReference type="Proteomes" id="UP000040453">
    <property type="component" value="Unassembled WGS sequence"/>
</dbReference>
<dbReference type="GO" id="GO:0005576">
    <property type="term" value="C:extracellular region"/>
    <property type="evidence" value="ECO:0007669"/>
    <property type="project" value="UniProtKB-SubCell"/>
</dbReference>
<dbReference type="OrthoDB" id="9796789at2"/>
<dbReference type="STRING" id="545501.BN997_00855"/>
<keyword evidence="8" id="KW-1185">Reference proteome</keyword>
<dbReference type="InterPro" id="IPR042187">
    <property type="entry name" value="Flagellin_C_sub2"/>
</dbReference>
<comment type="function">
    <text evidence="4">Flagellin is the subunit protein which polymerizes to form the filaments of bacterial flagella.</text>
</comment>
<evidence type="ECO:0000259" key="5">
    <source>
        <dbReference type="Pfam" id="PF00669"/>
    </source>
</evidence>
<dbReference type="GO" id="GO:0005198">
    <property type="term" value="F:structural molecule activity"/>
    <property type="evidence" value="ECO:0007669"/>
    <property type="project" value="UniProtKB-UniRule"/>
</dbReference>
<dbReference type="InterPro" id="IPR001492">
    <property type="entry name" value="Flagellin"/>
</dbReference>
<reference evidence="7 8" key="1">
    <citation type="submission" date="2014-11" db="EMBL/GenBank/DDBJ databases">
        <authorList>
            <person name="Urmite Genomes Urmite Genomes"/>
        </authorList>
    </citation>
    <scope>NUCLEOTIDE SEQUENCE [LARGE SCALE GENOMIC DNA]</scope>
    <source>
        <strain evidence="7 8">Oc5</strain>
    </source>
</reference>
<protein>
    <recommendedName>
        <fullName evidence="2 4">Flagellin</fullName>
    </recommendedName>
</protein>
<dbReference type="AlphaFoldDB" id="A0A0A1MMI2"/>
<gene>
    <name evidence="7" type="primary">hag_2</name>
    <name evidence="7" type="ORF">BN997_00855</name>
</gene>
<feature type="domain" description="Flagellin C-terminal" evidence="6">
    <location>
        <begin position="184"/>
        <end position="269"/>
    </location>
</feature>
<dbReference type="GO" id="GO:0009288">
    <property type="term" value="C:bacterial-type flagellum"/>
    <property type="evidence" value="ECO:0007669"/>
    <property type="project" value="UniProtKB-SubCell"/>
</dbReference>
<evidence type="ECO:0000259" key="6">
    <source>
        <dbReference type="Pfam" id="PF00700"/>
    </source>
</evidence>
<dbReference type="InterPro" id="IPR001029">
    <property type="entry name" value="Flagellin_N"/>
</dbReference>
<keyword evidence="3 4" id="KW-0975">Bacterial flagellum</keyword>
<dbReference type="EMBL" id="CDGG01000001">
    <property type="protein sequence ID" value="CEI81039.1"/>
    <property type="molecule type" value="Genomic_DNA"/>
</dbReference>
<evidence type="ECO:0000256" key="1">
    <source>
        <dbReference type="ARBA" id="ARBA00005709"/>
    </source>
</evidence>
<dbReference type="RefSeq" id="WP_042529905.1">
    <property type="nucleotide sequence ID" value="NZ_CDGG01000001.1"/>
</dbReference>
<keyword evidence="7" id="KW-0966">Cell projection</keyword>
<keyword evidence="7" id="KW-0282">Flagellum</keyword>
<sequence>MRLNNNVMAFTIYNNMNNHFAMAQKSMLRIATGKRINSAADDPAGLAISEKMRAQIRGLNMAIRNAQDGISLLQTAEGAVNETHAILQRMRELSVKSANGTYSESDRKIMQDEMNQLREGLSQIGRDTEFNTQSLLDGSFTNIRLQIGANAEQYIEISIGDVRAAALGIDEIDITTQEGADTAIGILDEAIEKASSQRSSLGAVQNRLEHTINNLSNTVTNLTQGESRIRDADIAKEMMLYTKHSLLAQVAMAMLAQANQQPGMILQLLQN</sequence>
<proteinExistence type="inferred from homology"/>
<organism evidence="7 8">
    <name type="scientific">Oceanobacillus oncorhynchi</name>
    <dbReference type="NCBI Taxonomy" id="545501"/>
    <lineage>
        <taxon>Bacteria</taxon>
        <taxon>Bacillati</taxon>
        <taxon>Bacillota</taxon>
        <taxon>Bacilli</taxon>
        <taxon>Bacillales</taxon>
        <taxon>Bacillaceae</taxon>
        <taxon>Oceanobacillus</taxon>
    </lineage>
</organism>
<dbReference type="PANTHER" id="PTHR42792">
    <property type="entry name" value="FLAGELLIN"/>
    <property type="match status" value="1"/>
</dbReference>
<evidence type="ECO:0000256" key="3">
    <source>
        <dbReference type="ARBA" id="ARBA00023143"/>
    </source>
</evidence>
<comment type="similarity">
    <text evidence="1 4">Belongs to the bacterial flagellin family.</text>
</comment>
<evidence type="ECO:0000313" key="8">
    <source>
        <dbReference type="Proteomes" id="UP000040453"/>
    </source>
</evidence>
<dbReference type="PANTHER" id="PTHR42792:SF2">
    <property type="entry name" value="FLAGELLIN"/>
    <property type="match status" value="1"/>
</dbReference>
<dbReference type="Gene3D" id="1.20.1330.10">
    <property type="entry name" value="f41 fragment of flagellin, N-terminal domain"/>
    <property type="match status" value="1"/>
</dbReference>
<evidence type="ECO:0000256" key="4">
    <source>
        <dbReference type="RuleBase" id="RU362073"/>
    </source>
</evidence>
<accession>A0A0A1MMI2</accession>
<evidence type="ECO:0000256" key="2">
    <source>
        <dbReference type="ARBA" id="ARBA00020110"/>
    </source>
</evidence>